<accession>A0A9C6X0B4</accession>
<dbReference type="GO" id="GO:0005764">
    <property type="term" value="C:lysosome"/>
    <property type="evidence" value="ECO:0007669"/>
    <property type="project" value="UniProtKB-SubCell"/>
</dbReference>
<dbReference type="GeneID" id="127749652"/>
<keyword evidence="6" id="KW-0378">Hydrolase</keyword>
<reference evidence="14" key="1">
    <citation type="submission" date="2025-08" db="UniProtKB">
        <authorList>
            <consortium name="RefSeq"/>
        </authorList>
    </citation>
    <scope>IDENTIFICATION</scope>
    <source>
        <tissue evidence="14">Whole organism</tissue>
    </source>
</reference>
<evidence type="ECO:0000256" key="6">
    <source>
        <dbReference type="ARBA" id="ARBA00022801"/>
    </source>
</evidence>
<dbReference type="RefSeq" id="XP_052124653.1">
    <property type="nucleotide sequence ID" value="XM_052268693.1"/>
</dbReference>
<dbReference type="FunFam" id="2.60.120.260:FF:000060">
    <property type="entry name" value="Probable beta-mannosidase"/>
    <property type="match status" value="1"/>
</dbReference>
<feature type="domain" description="Beta-mannosidase-like galactose-binding" evidence="12">
    <location>
        <begin position="71"/>
        <end position="249"/>
    </location>
</feature>
<dbReference type="InterPro" id="IPR050887">
    <property type="entry name" value="Beta-mannosidase_GH2"/>
</dbReference>
<comment type="subcellular location">
    <subcellularLocation>
        <location evidence="2">Lysosome</location>
    </subcellularLocation>
</comment>
<dbReference type="InterPro" id="IPR054593">
    <property type="entry name" value="Beta-mannosidase-like_N2"/>
</dbReference>
<keyword evidence="11" id="KW-0812">Transmembrane</keyword>
<evidence type="ECO:0000256" key="1">
    <source>
        <dbReference type="ARBA" id="ARBA00000829"/>
    </source>
</evidence>
<sequence length="363" mass="38572">MHWAAALPLDPAQSVTAAVKVRMGARCIMDLVPLAAAAVIVVVVLALPPSAASASGTSGGRLHQHALDGIWTLTNKARGLQAAGRVPGGVYSDLRAAGHLPEDLFYRFNDVAYRWPARENWTYERSFQVPRGAVAKAKQVLVLHGVDTVADVYLNGHLLGHTDNMFVRYRFDVKDLLKEDAANLLEVHFTSPVLAAAARAARQAEQYVVPPTCPPANYHGECSVNLLRKMQASFAWDWGPAFPSAGLWKGVALEAYDEAVLRDVGFDASPGASGAWEARVRVHWEAGAGARPAAPAATSAVLSVVLAPADGGAPIASKDVPVTLVPDAHGLGHTDVGLSVPRVSHAGVRRNTCTPPKYFNLVK</sequence>
<evidence type="ECO:0000256" key="11">
    <source>
        <dbReference type="SAM" id="Phobius"/>
    </source>
</evidence>
<keyword evidence="7" id="KW-0325">Glycoprotein</keyword>
<feature type="transmembrane region" description="Helical" evidence="11">
    <location>
        <begin position="27"/>
        <end position="47"/>
    </location>
</feature>
<dbReference type="InterPro" id="IPR008979">
    <property type="entry name" value="Galactose-bd-like_sf"/>
</dbReference>
<gene>
    <name evidence="14" type="primary">LOC127749652</name>
</gene>
<evidence type="ECO:0000256" key="9">
    <source>
        <dbReference type="ARBA" id="ARBA00023295"/>
    </source>
</evidence>
<organism evidence="13 14">
    <name type="scientific">Frankliniella occidentalis</name>
    <name type="common">Western flower thrips</name>
    <name type="synonym">Euthrips occidentalis</name>
    <dbReference type="NCBI Taxonomy" id="133901"/>
    <lineage>
        <taxon>Eukaryota</taxon>
        <taxon>Metazoa</taxon>
        <taxon>Ecdysozoa</taxon>
        <taxon>Arthropoda</taxon>
        <taxon>Hexapoda</taxon>
        <taxon>Insecta</taxon>
        <taxon>Pterygota</taxon>
        <taxon>Neoptera</taxon>
        <taxon>Paraneoptera</taxon>
        <taxon>Thysanoptera</taxon>
        <taxon>Terebrantia</taxon>
        <taxon>Thripoidea</taxon>
        <taxon>Thripidae</taxon>
        <taxon>Frankliniella</taxon>
    </lineage>
</organism>
<dbReference type="Pfam" id="PF22666">
    <property type="entry name" value="Glyco_hydro_2_N2"/>
    <property type="match status" value="1"/>
</dbReference>
<dbReference type="GO" id="GO:0006516">
    <property type="term" value="P:glycoprotein catabolic process"/>
    <property type="evidence" value="ECO:0007669"/>
    <property type="project" value="TreeGrafter"/>
</dbReference>
<keyword evidence="13" id="KW-1185">Reference proteome</keyword>
<protein>
    <recommendedName>
        <fullName evidence="4">beta-mannosidase</fullName>
        <ecNumber evidence="4">3.2.1.25</ecNumber>
    </recommendedName>
    <alternativeName>
        <fullName evidence="10">Mannanase</fullName>
    </alternativeName>
</protein>
<evidence type="ECO:0000256" key="4">
    <source>
        <dbReference type="ARBA" id="ARBA00012754"/>
    </source>
</evidence>
<name>A0A9C6X0B4_FRAOC</name>
<comment type="similarity">
    <text evidence="3">Belongs to the glycosyl hydrolase 2 family.</text>
</comment>
<dbReference type="Proteomes" id="UP000504606">
    <property type="component" value="Unplaced"/>
</dbReference>
<dbReference type="GO" id="GO:0004567">
    <property type="term" value="F:beta-mannosidase activity"/>
    <property type="evidence" value="ECO:0007669"/>
    <property type="project" value="UniProtKB-EC"/>
</dbReference>
<keyword evidence="11" id="KW-0472">Membrane</keyword>
<evidence type="ECO:0000256" key="10">
    <source>
        <dbReference type="ARBA" id="ARBA00033445"/>
    </source>
</evidence>
<evidence type="ECO:0000256" key="8">
    <source>
        <dbReference type="ARBA" id="ARBA00023228"/>
    </source>
</evidence>
<dbReference type="OrthoDB" id="2866996at2759"/>
<evidence type="ECO:0000259" key="12">
    <source>
        <dbReference type="Pfam" id="PF22666"/>
    </source>
</evidence>
<evidence type="ECO:0000256" key="7">
    <source>
        <dbReference type="ARBA" id="ARBA00023180"/>
    </source>
</evidence>
<keyword evidence="5" id="KW-0732">Signal</keyword>
<dbReference type="KEGG" id="foc:127749652"/>
<evidence type="ECO:0000256" key="5">
    <source>
        <dbReference type="ARBA" id="ARBA00022729"/>
    </source>
</evidence>
<keyword evidence="11" id="KW-1133">Transmembrane helix</keyword>
<dbReference type="PANTHER" id="PTHR43730">
    <property type="entry name" value="BETA-MANNOSIDASE"/>
    <property type="match status" value="1"/>
</dbReference>
<keyword evidence="9" id="KW-0326">Glycosidase</keyword>
<evidence type="ECO:0000313" key="13">
    <source>
        <dbReference type="Proteomes" id="UP000504606"/>
    </source>
</evidence>
<evidence type="ECO:0000313" key="14">
    <source>
        <dbReference type="RefSeq" id="XP_052124653.1"/>
    </source>
</evidence>
<evidence type="ECO:0000256" key="3">
    <source>
        <dbReference type="ARBA" id="ARBA00007401"/>
    </source>
</evidence>
<dbReference type="AlphaFoldDB" id="A0A9C6X0B4"/>
<dbReference type="PANTHER" id="PTHR43730:SF1">
    <property type="entry name" value="BETA-MANNOSIDASE"/>
    <property type="match status" value="1"/>
</dbReference>
<keyword evidence="8" id="KW-0458">Lysosome</keyword>
<dbReference type="EC" id="3.2.1.25" evidence="4"/>
<evidence type="ECO:0000256" key="2">
    <source>
        <dbReference type="ARBA" id="ARBA00004371"/>
    </source>
</evidence>
<dbReference type="SUPFAM" id="SSF49785">
    <property type="entry name" value="Galactose-binding domain-like"/>
    <property type="match status" value="1"/>
</dbReference>
<dbReference type="Gene3D" id="2.60.120.260">
    <property type="entry name" value="Galactose-binding domain-like"/>
    <property type="match status" value="1"/>
</dbReference>
<proteinExistence type="inferred from homology"/>
<comment type="catalytic activity">
    <reaction evidence="1">
        <text>Hydrolysis of terminal, non-reducing beta-D-mannose residues in beta-D-mannosides.</text>
        <dbReference type="EC" id="3.2.1.25"/>
    </reaction>
</comment>